<reference evidence="1 2" key="1">
    <citation type="submission" date="2019-05" db="EMBL/GenBank/DDBJ databases">
        <title>Burkholderia sp. DHOD12, isolated from subtropical forest soil.</title>
        <authorList>
            <person name="Gao Z.-H."/>
            <person name="Qiu L.-H."/>
        </authorList>
    </citation>
    <scope>NUCLEOTIDE SEQUENCE [LARGE SCALE GENOMIC DNA]</scope>
    <source>
        <strain evidence="1 2">DHOD12</strain>
    </source>
</reference>
<evidence type="ECO:0000313" key="2">
    <source>
        <dbReference type="Proteomes" id="UP000298656"/>
    </source>
</evidence>
<dbReference type="OrthoDB" id="9009551at2"/>
<dbReference type="KEGG" id="tvl:FAZ95_01360"/>
<sequence>MTDADLGKFFRTKLAPAQRQVAPFMLANTDPACTSYFLHVFEPEPIVAHEDMIGALIEIWRELGLDALVALEPDLRKMAKALRAPAEESEAVSQFVYAMY</sequence>
<name>A0A4P8IMC5_9BURK</name>
<keyword evidence="2" id="KW-1185">Reference proteome</keyword>
<dbReference type="EMBL" id="CP040077">
    <property type="protein sequence ID" value="QCP47944.1"/>
    <property type="molecule type" value="Genomic_DNA"/>
</dbReference>
<proteinExistence type="predicted"/>
<dbReference type="Proteomes" id="UP000298656">
    <property type="component" value="Chromosome 1"/>
</dbReference>
<protein>
    <submittedName>
        <fullName evidence="1">Uncharacterized protein</fullName>
    </submittedName>
</protein>
<dbReference type="AlphaFoldDB" id="A0A4P8IMC5"/>
<accession>A0A4P8IMC5</accession>
<organism evidence="1 2">
    <name type="scientific">Trinickia violacea</name>
    <dbReference type="NCBI Taxonomy" id="2571746"/>
    <lineage>
        <taxon>Bacteria</taxon>
        <taxon>Pseudomonadati</taxon>
        <taxon>Pseudomonadota</taxon>
        <taxon>Betaproteobacteria</taxon>
        <taxon>Burkholderiales</taxon>
        <taxon>Burkholderiaceae</taxon>
        <taxon>Trinickia</taxon>
    </lineage>
</organism>
<evidence type="ECO:0000313" key="1">
    <source>
        <dbReference type="EMBL" id="QCP47944.1"/>
    </source>
</evidence>
<dbReference type="RefSeq" id="WP_137330786.1">
    <property type="nucleotide sequence ID" value="NZ_CP040077.1"/>
</dbReference>
<gene>
    <name evidence="1" type="ORF">FAZ95_01360</name>
</gene>